<evidence type="ECO:0000313" key="2">
    <source>
        <dbReference type="EnsemblProtists" id="EOD11597"/>
    </source>
</evidence>
<accession>A0A0D3IK12</accession>
<dbReference type="AlphaFoldDB" id="A0A0D3IK12"/>
<dbReference type="KEGG" id="ehx:EMIHUDRAFT_357728"/>
<protein>
    <submittedName>
        <fullName evidence="2">Uncharacterized protein</fullName>
    </submittedName>
</protein>
<reference evidence="2" key="2">
    <citation type="submission" date="2024-10" db="UniProtKB">
        <authorList>
            <consortium name="EnsemblProtists"/>
        </authorList>
    </citation>
    <scope>IDENTIFICATION</scope>
</reference>
<sequence length="119" mass="12106">MLDERSQNLMLAAIDDDIDVAQLEEELAELHGSAPDGGEATPPERGRPLGAPPRSKQEEFQGPPLVGSPLYDAGKASAAADKAPKGTPTKGALAPGAKSAAGGLPPVAKKKKGGLFGRK</sequence>
<feature type="compositionally biased region" description="Basic residues" evidence="1">
    <location>
        <begin position="108"/>
        <end position="119"/>
    </location>
</feature>
<dbReference type="EnsemblProtists" id="EOD11597">
    <property type="protein sequence ID" value="EOD11597"/>
    <property type="gene ID" value="EMIHUDRAFT_357728"/>
</dbReference>
<dbReference type="HOGENOM" id="CLU_2065922_0_0_1"/>
<dbReference type="GeneID" id="17257706"/>
<dbReference type="PaxDb" id="2903-EOD11597"/>
<organism evidence="2 3">
    <name type="scientific">Emiliania huxleyi (strain CCMP1516)</name>
    <dbReference type="NCBI Taxonomy" id="280463"/>
    <lineage>
        <taxon>Eukaryota</taxon>
        <taxon>Haptista</taxon>
        <taxon>Haptophyta</taxon>
        <taxon>Prymnesiophyceae</taxon>
        <taxon>Isochrysidales</taxon>
        <taxon>Noelaerhabdaceae</taxon>
        <taxon>Emiliania</taxon>
    </lineage>
</organism>
<keyword evidence="3" id="KW-1185">Reference proteome</keyword>
<dbReference type="Proteomes" id="UP000013827">
    <property type="component" value="Unassembled WGS sequence"/>
</dbReference>
<name>A0A0D3IK12_EMIH1</name>
<feature type="compositionally biased region" description="Low complexity" evidence="1">
    <location>
        <begin position="72"/>
        <end position="81"/>
    </location>
</feature>
<dbReference type="RefSeq" id="XP_005764026.1">
    <property type="nucleotide sequence ID" value="XM_005763969.1"/>
</dbReference>
<reference evidence="3" key="1">
    <citation type="journal article" date="2013" name="Nature">
        <title>Pan genome of the phytoplankton Emiliania underpins its global distribution.</title>
        <authorList>
            <person name="Read B.A."/>
            <person name="Kegel J."/>
            <person name="Klute M.J."/>
            <person name="Kuo A."/>
            <person name="Lefebvre S.C."/>
            <person name="Maumus F."/>
            <person name="Mayer C."/>
            <person name="Miller J."/>
            <person name="Monier A."/>
            <person name="Salamov A."/>
            <person name="Young J."/>
            <person name="Aguilar M."/>
            <person name="Claverie J.M."/>
            <person name="Frickenhaus S."/>
            <person name="Gonzalez K."/>
            <person name="Herman E.K."/>
            <person name="Lin Y.C."/>
            <person name="Napier J."/>
            <person name="Ogata H."/>
            <person name="Sarno A.F."/>
            <person name="Shmutz J."/>
            <person name="Schroeder D."/>
            <person name="de Vargas C."/>
            <person name="Verret F."/>
            <person name="von Dassow P."/>
            <person name="Valentin K."/>
            <person name="Van de Peer Y."/>
            <person name="Wheeler G."/>
            <person name="Dacks J.B."/>
            <person name="Delwiche C.F."/>
            <person name="Dyhrman S.T."/>
            <person name="Glockner G."/>
            <person name="John U."/>
            <person name="Richards T."/>
            <person name="Worden A.Z."/>
            <person name="Zhang X."/>
            <person name="Grigoriev I.V."/>
            <person name="Allen A.E."/>
            <person name="Bidle K."/>
            <person name="Borodovsky M."/>
            <person name="Bowler C."/>
            <person name="Brownlee C."/>
            <person name="Cock J.M."/>
            <person name="Elias M."/>
            <person name="Gladyshev V.N."/>
            <person name="Groth M."/>
            <person name="Guda C."/>
            <person name="Hadaegh A."/>
            <person name="Iglesias-Rodriguez M.D."/>
            <person name="Jenkins J."/>
            <person name="Jones B.M."/>
            <person name="Lawson T."/>
            <person name="Leese F."/>
            <person name="Lindquist E."/>
            <person name="Lobanov A."/>
            <person name="Lomsadze A."/>
            <person name="Malik S.B."/>
            <person name="Marsh M.E."/>
            <person name="Mackinder L."/>
            <person name="Mock T."/>
            <person name="Mueller-Roeber B."/>
            <person name="Pagarete A."/>
            <person name="Parker M."/>
            <person name="Probert I."/>
            <person name="Quesneville H."/>
            <person name="Raines C."/>
            <person name="Rensing S.A."/>
            <person name="Riano-Pachon D.M."/>
            <person name="Richier S."/>
            <person name="Rokitta S."/>
            <person name="Shiraiwa Y."/>
            <person name="Soanes D.M."/>
            <person name="van der Giezen M."/>
            <person name="Wahlund T.M."/>
            <person name="Williams B."/>
            <person name="Wilson W."/>
            <person name="Wolfe G."/>
            <person name="Wurch L.L."/>
        </authorList>
    </citation>
    <scope>NUCLEOTIDE SEQUENCE</scope>
</reference>
<feature type="region of interest" description="Disordered" evidence="1">
    <location>
        <begin position="28"/>
        <end position="119"/>
    </location>
</feature>
<evidence type="ECO:0000313" key="3">
    <source>
        <dbReference type="Proteomes" id="UP000013827"/>
    </source>
</evidence>
<evidence type="ECO:0000256" key="1">
    <source>
        <dbReference type="SAM" id="MobiDB-lite"/>
    </source>
</evidence>
<proteinExistence type="predicted"/>